<dbReference type="EMBL" id="JBHFPV010000001">
    <property type="protein sequence ID" value="MFH6602495.1"/>
    <property type="molecule type" value="Genomic_DNA"/>
</dbReference>
<comment type="caution">
    <text evidence="1">The sequence shown here is derived from an EMBL/GenBank/DDBJ whole genome shotgun (WGS) entry which is preliminary data.</text>
</comment>
<dbReference type="Proteomes" id="UP001595191">
    <property type="component" value="Unassembled WGS sequence"/>
</dbReference>
<name>A0ACC7LH39_9FLAO</name>
<accession>A0ACC7LH39</accession>
<gene>
    <name evidence="1" type="ORF">ACEZ3G_03335</name>
</gene>
<sequence length="254" mass="28491">MNNSIVSFWSKKSLYGLSLFLVLQACSNDNEIEEKPYSEEPLLHYNFNGNFINIAGTGNNGIQSGGVVFAEDRQGNPESAAYFDGIDDRLKFENPLRESGRAYSISGWFKPEEPFNGNLVVVMRQGTVCNIRITKLDNSNSAVCFDNYIDSGWKNNCHDFDDDEWFHVVGVYQKDNHSKIYINGTLVAQQANANGSTDVSPDFTLDSYLGAIIREDTTNDPDTFWKGAIDDFIIYEKALNPTEVLDLYQGNGLE</sequence>
<protein>
    <submittedName>
        <fullName evidence="1">LamG domain-containing protein</fullName>
    </submittedName>
</protein>
<evidence type="ECO:0000313" key="2">
    <source>
        <dbReference type="Proteomes" id="UP001595191"/>
    </source>
</evidence>
<organism evidence="1 2">
    <name type="scientific">Meishania litoralis</name>
    <dbReference type="NCBI Taxonomy" id="3434685"/>
    <lineage>
        <taxon>Bacteria</taxon>
        <taxon>Pseudomonadati</taxon>
        <taxon>Bacteroidota</taxon>
        <taxon>Flavobacteriia</taxon>
        <taxon>Flavobacteriales</taxon>
        <taxon>Flavobacteriaceae</taxon>
        <taxon>Meishania</taxon>
    </lineage>
</organism>
<reference evidence="1" key="1">
    <citation type="submission" date="2024-09" db="EMBL/GenBank/DDBJ databases">
        <authorList>
            <person name="Liu J."/>
        </authorList>
    </citation>
    <scope>NUCLEOTIDE SEQUENCE</scope>
    <source>
        <strain evidence="1">NBU2967</strain>
    </source>
</reference>
<keyword evidence="2" id="KW-1185">Reference proteome</keyword>
<evidence type="ECO:0000313" key="1">
    <source>
        <dbReference type="EMBL" id="MFH6602495.1"/>
    </source>
</evidence>
<proteinExistence type="predicted"/>